<dbReference type="InterPro" id="IPR036291">
    <property type="entry name" value="NAD(P)-bd_dom_sf"/>
</dbReference>
<proteinExistence type="predicted"/>
<dbReference type="SUPFAM" id="SSF51735">
    <property type="entry name" value="NAD(P)-binding Rossmann-fold domains"/>
    <property type="match status" value="1"/>
</dbReference>
<name>A0A2S0UHY3_9RHOB</name>
<evidence type="ECO:0000313" key="2">
    <source>
        <dbReference type="EMBL" id="AWB47340.1"/>
    </source>
</evidence>
<dbReference type="RefSeq" id="WP_108434169.1">
    <property type="nucleotide sequence ID" value="NZ_CP028918.1"/>
</dbReference>
<dbReference type="CDD" id="cd08948">
    <property type="entry name" value="5beta-POR_like_SDR_a"/>
    <property type="match status" value="1"/>
</dbReference>
<dbReference type="PANTHER" id="PTHR32487:SF0">
    <property type="entry name" value="3-OXO-DELTA(4,5)-STEROID 5-BETA-REDUCTASE"/>
    <property type="match status" value="1"/>
</dbReference>
<dbReference type="AlphaFoldDB" id="A0A2S0UHY3"/>
<dbReference type="InterPro" id="IPR055222">
    <property type="entry name" value="PRISE-like_Rossmann-fold"/>
</dbReference>
<dbReference type="Proteomes" id="UP000244496">
    <property type="component" value="Chromosome"/>
</dbReference>
<dbReference type="Pfam" id="PF22917">
    <property type="entry name" value="PRISE"/>
    <property type="match status" value="1"/>
</dbReference>
<accession>A0A2S0UHY3</accession>
<keyword evidence="3" id="KW-1185">Reference proteome</keyword>
<dbReference type="OrthoDB" id="4392084at2"/>
<feature type="domain" description="PRISE-like Rossmann-fold" evidence="1">
    <location>
        <begin position="56"/>
        <end position="355"/>
    </location>
</feature>
<dbReference type="PANTHER" id="PTHR32487">
    <property type="entry name" value="3-OXO-DELTA(4,5)-STEROID 5-BETA-REDUCTASE"/>
    <property type="match status" value="1"/>
</dbReference>
<dbReference type="EMBL" id="CP028918">
    <property type="protein sequence ID" value="AWB47340.1"/>
    <property type="molecule type" value="Genomic_DNA"/>
</dbReference>
<dbReference type="KEGG" id="geh:HYN69_01405"/>
<dbReference type="Gene3D" id="3.40.50.720">
    <property type="entry name" value="NAD(P)-binding Rossmann-like Domain"/>
    <property type="match status" value="1"/>
</dbReference>
<gene>
    <name evidence="2" type="ORF">HYN69_01405</name>
</gene>
<organism evidence="2 3">
    <name type="scientific">Paragemmobacter aquarius</name>
    <dbReference type="NCBI Taxonomy" id="2169400"/>
    <lineage>
        <taxon>Bacteria</taxon>
        <taxon>Pseudomonadati</taxon>
        <taxon>Pseudomonadota</taxon>
        <taxon>Alphaproteobacteria</taxon>
        <taxon>Rhodobacterales</taxon>
        <taxon>Paracoccaceae</taxon>
        <taxon>Paragemmobacter</taxon>
    </lineage>
</organism>
<evidence type="ECO:0000313" key="3">
    <source>
        <dbReference type="Proteomes" id="UP000244496"/>
    </source>
</evidence>
<evidence type="ECO:0000259" key="1">
    <source>
        <dbReference type="Pfam" id="PF22917"/>
    </source>
</evidence>
<reference evidence="2 3" key="1">
    <citation type="submission" date="2018-04" db="EMBL/GenBank/DDBJ databases">
        <title>Genome sequencing of Gemmobacter.</title>
        <authorList>
            <person name="Yi H."/>
            <person name="Baek M.-G."/>
        </authorList>
    </citation>
    <scope>NUCLEOTIDE SEQUENCE [LARGE SCALE GENOMIC DNA]</scope>
    <source>
        <strain evidence="2 3">HYN0069</strain>
    </source>
</reference>
<protein>
    <submittedName>
        <fullName evidence="2">NAD-dependent dehydratase</fullName>
    </submittedName>
</protein>
<sequence length="356" mass="39180">MSTKNVALIVGATGLSGSYAGRLLKAQGWTVVTLSRGAAELEFSDRHIAADLQDAAGTKAALAAAQDVTHVFFCTWSRQANEAENVRVNALMIRNLFDGLAAAPIKHAALVTGLKHYLGSFDDYAKVKPYTPFLESSPRLPGLNFYYAQEDVLFEMAEQRGFTWSVHRPHTMIGFVIGNAMNMAVTLAVYASICKETGRPFVYPGSTEQYNAVTDVTDARLLAKQLVWAATTPEAANTPFNTSNGDVFRWTWLWKQIADYFGLEVATHPGKPTLLEEQMADAPAIWAGMVAKHGLQDIPVNTLASWWHSDADLGRTLECFTDMTNSRTLGFDAYQPTRSSFTDVFDELRARKIIPA</sequence>